<dbReference type="EMBL" id="RCSS01000692">
    <property type="protein sequence ID" value="RVD91001.1"/>
    <property type="molecule type" value="Genomic_DNA"/>
</dbReference>
<reference evidence="1 2" key="1">
    <citation type="submission" date="2018-10" db="EMBL/GenBank/DDBJ databases">
        <title>Draft genome sequence of the microsporidian Tubulinosema ratisbonensis.</title>
        <authorList>
            <person name="Polonais V."/>
            <person name="Peyretaillade E."/>
            <person name="Niehus S."/>
            <person name="Wawrzyniak I."/>
            <person name="Franchet A."/>
            <person name="Gaspin C."/>
            <person name="Reichstadt M."/>
            <person name="Belser C."/>
            <person name="Labadie K."/>
            <person name="Delbac F."/>
            <person name="Ferrandon D."/>
        </authorList>
    </citation>
    <scope>NUCLEOTIDE SEQUENCE [LARGE SCALE GENOMIC DNA]</scope>
    <source>
        <strain evidence="1 2">Franzen</strain>
    </source>
</reference>
<protein>
    <recommendedName>
        <fullName evidence="3">Ricin B lectin domain-containing protein</fullName>
    </recommendedName>
</protein>
<dbReference type="OrthoDB" id="10287061at2759"/>
<organism evidence="1 2">
    <name type="scientific">Tubulinosema ratisbonensis</name>
    <dbReference type="NCBI Taxonomy" id="291195"/>
    <lineage>
        <taxon>Eukaryota</taxon>
        <taxon>Fungi</taxon>
        <taxon>Fungi incertae sedis</taxon>
        <taxon>Microsporidia</taxon>
        <taxon>Tubulinosematoidea</taxon>
        <taxon>Tubulinosematidae</taxon>
        <taxon>Tubulinosema</taxon>
    </lineage>
</organism>
<evidence type="ECO:0000313" key="1">
    <source>
        <dbReference type="EMBL" id="RVD91001.1"/>
    </source>
</evidence>
<dbReference type="Proteomes" id="UP000282876">
    <property type="component" value="Unassembled WGS sequence"/>
</dbReference>
<evidence type="ECO:0000313" key="2">
    <source>
        <dbReference type="Proteomes" id="UP000282876"/>
    </source>
</evidence>
<accession>A0A437AIL3</accession>
<keyword evidence="2" id="KW-1185">Reference proteome</keyword>
<evidence type="ECO:0008006" key="3">
    <source>
        <dbReference type="Google" id="ProtNLM"/>
    </source>
</evidence>
<comment type="caution">
    <text evidence="1">The sequence shown here is derived from an EMBL/GenBank/DDBJ whole genome shotgun (WGS) entry which is preliminary data.</text>
</comment>
<gene>
    <name evidence="1" type="ORF">TUBRATIS_25650</name>
</gene>
<dbReference type="VEuPathDB" id="MicrosporidiaDB:TUBRATIS_25650"/>
<sequence>MSIFLTLLVTNAFLIKERSTNKYLSWNGQELKTGDVDQAVDFEIEKTNFSNKFIIKKKGTDLVMDDPGSSHASRLYLHKIHRKDNQQFSFVLNRKGTFDIICGKRKVVYSTNSDTFIVTSDLTNDDGEFIIVDKGTPYSDFFEVIPIEQKKATFDAPVRKNLLKYEPSETEFSGNKNKQLKSKIFGRIFMPQTHKDRLYERMMHLYLPYESTI</sequence>
<proteinExistence type="predicted"/>
<dbReference type="AlphaFoldDB" id="A0A437AIL3"/>
<name>A0A437AIL3_9MICR</name>
<dbReference type="Gene3D" id="2.80.10.50">
    <property type="match status" value="1"/>
</dbReference>